<dbReference type="Pfam" id="PF00144">
    <property type="entry name" value="Beta-lactamase"/>
    <property type="match status" value="1"/>
</dbReference>
<evidence type="ECO:0000259" key="1">
    <source>
        <dbReference type="Pfam" id="PF00144"/>
    </source>
</evidence>
<dbReference type="EC" id="3.-.-.-" evidence="2"/>
<gene>
    <name evidence="2" type="ORF">ACFOOR_01590</name>
</gene>
<dbReference type="InterPro" id="IPR001466">
    <property type="entry name" value="Beta-lactam-related"/>
</dbReference>
<protein>
    <submittedName>
        <fullName evidence="2">Serine hydrolase domain-containing protein</fullName>
        <ecNumber evidence="2">3.-.-.-</ecNumber>
    </submittedName>
</protein>
<dbReference type="PANTHER" id="PTHR43283">
    <property type="entry name" value="BETA-LACTAMASE-RELATED"/>
    <property type="match status" value="1"/>
</dbReference>
<dbReference type="GO" id="GO:0016787">
    <property type="term" value="F:hydrolase activity"/>
    <property type="evidence" value="ECO:0007669"/>
    <property type="project" value="UniProtKB-KW"/>
</dbReference>
<accession>A0ABV6ZTQ8</accession>
<dbReference type="SUPFAM" id="SSF56601">
    <property type="entry name" value="beta-lactamase/transpeptidase-like"/>
    <property type="match status" value="1"/>
</dbReference>
<name>A0ABV6ZTQ8_9PROT</name>
<evidence type="ECO:0000313" key="3">
    <source>
        <dbReference type="Proteomes" id="UP001595379"/>
    </source>
</evidence>
<dbReference type="RefSeq" id="WP_343163499.1">
    <property type="nucleotide sequence ID" value="NZ_JBHRSV010000001.1"/>
</dbReference>
<reference evidence="3" key="1">
    <citation type="journal article" date="2019" name="Int. J. Syst. Evol. Microbiol.">
        <title>The Global Catalogue of Microorganisms (GCM) 10K type strain sequencing project: providing services to taxonomists for standard genome sequencing and annotation.</title>
        <authorList>
            <consortium name="The Broad Institute Genomics Platform"/>
            <consortium name="The Broad Institute Genome Sequencing Center for Infectious Disease"/>
            <person name="Wu L."/>
            <person name="Ma J."/>
        </authorList>
    </citation>
    <scope>NUCLEOTIDE SEQUENCE [LARGE SCALE GENOMIC DNA]</scope>
    <source>
        <strain evidence="3">KCTC 52487</strain>
    </source>
</reference>
<dbReference type="InterPro" id="IPR050789">
    <property type="entry name" value="Diverse_Enzym_Activities"/>
</dbReference>
<dbReference type="InterPro" id="IPR012338">
    <property type="entry name" value="Beta-lactam/transpept-like"/>
</dbReference>
<sequence>MRIVGGALLALVLAITAAAAWYFRPWSDYSPAEINRLSDPARYTETFQTMDSIFPYRTIEATDPQSLDGASQPLSVTYEWDGEARTIEQYLDESHALALVVLHDGALVHERYLNGANAGTRLTSWSVAKSFVATMIAMALDQGRIESLDQMAQEFAPQYAGSPMGETSLRHLLMMSAGIDFNEDYSGPDSDIRPLFFNTFILGQSVDEQIARIERNREPGQDLHYTSPNTHVLGAVLRGIYGENLAAITQQQIWTPLQMSSDAYWSQNVEGEQAEAIGYCCLNATARDYARFGQFHLQDGVWDGERLLPEGWVEMATRPNAPFQEPNETIPLRGYGLHWWMPENHEGEYFAAGVYGQYIWVDERRGVVIARFAGDPEWGARTGETLTVMRAIAEVVSPLSENVDE</sequence>
<feature type="domain" description="Beta-lactamase-related" evidence="1">
    <location>
        <begin position="85"/>
        <end position="378"/>
    </location>
</feature>
<keyword evidence="2" id="KW-0378">Hydrolase</keyword>
<keyword evidence="3" id="KW-1185">Reference proteome</keyword>
<evidence type="ECO:0000313" key="2">
    <source>
        <dbReference type="EMBL" id="MFC2924791.1"/>
    </source>
</evidence>
<dbReference type="Gene3D" id="3.40.710.10">
    <property type="entry name" value="DD-peptidase/beta-lactamase superfamily"/>
    <property type="match status" value="1"/>
</dbReference>
<organism evidence="2 3">
    <name type="scientific">Hyphobacterium vulgare</name>
    <dbReference type="NCBI Taxonomy" id="1736751"/>
    <lineage>
        <taxon>Bacteria</taxon>
        <taxon>Pseudomonadati</taxon>
        <taxon>Pseudomonadota</taxon>
        <taxon>Alphaproteobacteria</taxon>
        <taxon>Maricaulales</taxon>
        <taxon>Maricaulaceae</taxon>
        <taxon>Hyphobacterium</taxon>
    </lineage>
</organism>
<dbReference type="PANTHER" id="PTHR43283:SF14">
    <property type="entry name" value="BLL8153 PROTEIN"/>
    <property type="match status" value="1"/>
</dbReference>
<proteinExistence type="predicted"/>
<dbReference type="Proteomes" id="UP001595379">
    <property type="component" value="Unassembled WGS sequence"/>
</dbReference>
<comment type="caution">
    <text evidence="2">The sequence shown here is derived from an EMBL/GenBank/DDBJ whole genome shotgun (WGS) entry which is preliminary data.</text>
</comment>
<dbReference type="EMBL" id="JBHRSV010000001">
    <property type="protein sequence ID" value="MFC2924791.1"/>
    <property type="molecule type" value="Genomic_DNA"/>
</dbReference>